<gene>
    <name evidence="1" type="ORF">ACFOYW_15310</name>
</gene>
<reference evidence="2" key="1">
    <citation type="journal article" date="2019" name="Int. J. Syst. Evol. Microbiol.">
        <title>The Global Catalogue of Microorganisms (GCM) 10K type strain sequencing project: providing services to taxonomists for standard genome sequencing and annotation.</title>
        <authorList>
            <consortium name="The Broad Institute Genomics Platform"/>
            <consortium name="The Broad Institute Genome Sequencing Center for Infectious Disease"/>
            <person name="Wu L."/>
            <person name="Ma J."/>
        </authorList>
    </citation>
    <scope>NUCLEOTIDE SEQUENCE [LARGE SCALE GENOMIC DNA]</scope>
    <source>
        <strain evidence="2">CGMCC 1.10363</strain>
    </source>
</reference>
<sequence length="63" mass="7115">MLTVEQRQELLQLISNQAGHIVALLQCRGSGIDKAVQLAQERDENSRRLINFINELTDWGPLA</sequence>
<name>A0ABV8Q8T6_9MICO</name>
<organism evidence="1 2">
    <name type="scientific">Gryllotalpicola reticulitermitis</name>
    <dbReference type="NCBI Taxonomy" id="1184153"/>
    <lineage>
        <taxon>Bacteria</taxon>
        <taxon>Bacillati</taxon>
        <taxon>Actinomycetota</taxon>
        <taxon>Actinomycetes</taxon>
        <taxon>Micrococcales</taxon>
        <taxon>Microbacteriaceae</taxon>
        <taxon>Gryllotalpicola</taxon>
    </lineage>
</organism>
<protein>
    <submittedName>
        <fullName evidence="1">Uncharacterized protein</fullName>
    </submittedName>
</protein>
<keyword evidence="2" id="KW-1185">Reference proteome</keyword>
<dbReference type="Proteomes" id="UP001595900">
    <property type="component" value="Unassembled WGS sequence"/>
</dbReference>
<proteinExistence type="predicted"/>
<comment type="caution">
    <text evidence="1">The sequence shown here is derived from an EMBL/GenBank/DDBJ whole genome shotgun (WGS) entry which is preliminary data.</text>
</comment>
<evidence type="ECO:0000313" key="1">
    <source>
        <dbReference type="EMBL" id="MFC4244741.1"/>
    </source>
</evidence>
<dbReference type="EMBL" id="JBHSCN010000006">
    <property type="protein sequence ID" value="MFC4244741.1"/>
    <property type="molecule type" value="Genomic_DNA"/>
</dbReference>
<accession>A0ABV8Q8T6</accession>
<dbReference type="RefSeq" id="WP_390230761.1">
    <property type="nucleotide sequence ID" value="NZ_JBHSCN010000006.1"/>
</dbReference>
<evidence type="ECO:0000313" key="2">
    <source>
        <dbReference type="Proteomes" id="UP001595900"/>
    </source>
</evidence>